<keyword evidence="3" id="KW-1185">Reference proteome</keyword>
<sequence length="366" mass="41925">MITSFYNKNTLLFISIGVAVTLIGMLSSFYLPARFLADAGTIVSDQYNEIGWLGSYPFSIGFYQKTGLSDLDYSLVGLIQVPILFYIIGKLGIPDVFARFTLRNGIVWINLLLIAFFVSYPSKEFINILYLGIIALVLISPMSLRKKILISTLLFAFFSWFFRPYYILVPIIAGCIYVVNIVSIRNKAISNIVIGLLFTAFISFSYGAVKGEFMTESSRENLNEMRLEKGDQDADTMIVSPVPADTVYGESISILYGFFTVNIPLNGLRFWYKPQVIAFLLLQLITFYVLFVYYGRVLKNRKFSHEQWVLNLLFAYFILQGVFEPDLGSAIRHKIGVIPLLWLAMYYDQNLIKRPKLTRKYIFKRS</sequence>
<feature type="transmembrane region" description="Helical" evidence="1">
    <location>
        <begin position="12"/>
        <end position="31"/>
    </location>
</feature>
<dbReference type="OrthoDB" id="2286267at2"/>
<proteinExistence type="predicted"/>
<evidence type="ECO:0000313" key="2">
    <source>
        <dbReference type="EMBL" id="BAO54860.1"/>
    </source>
</evidence>
<dbReference type="KEGG" id="nmf:NMS_0851"/>
<keyword evidence="1" id="KW-1133">Transmembrane helix</keyword>
<dbReference type="HOGENOM" id="CLU_062234_0_0_10"/>
<dbReference type="AlphaFoldDB" id="W8VQ53"/>
<reference evidence="2 3" key="1">
    <citation type="journal article" date="2014" name="Proc. Natl. Acad. Sci. U.S.A.">
        <title>Functional characterization of flavobacteria rhodopsins reveals a unique class of light-driven chloride pump in bacteria.</title>
        <authorList>
            <person name="Yoshizawa S."/>
            <person name="Kumagai Y."/>
            <person name="Kim H."/>
            <person name="Ogura Y."/>
            <person name="Hayashi T."/>
            <person name="Iwasaki W."/>
            <person name="DeLong E.F."/>
            <person name="Kogure K."/>
        </authorList>
    </citation>
    <scope>NUCLEOTIDE SEQUENCE [LARGE SCALE GENOMIC DNA]</scope>
    <source>
        <strain evidence="2 3">S1-08</strain>
    </source>
</reference>
<keyword evidence="1" id="KW-0812">Transmembrane</keyword>
<organism evidence="2 3">
    <name type="scientific">Nonlabens marinus S1-08</name>
    <dbReference type="NCBI Taxonomy" id="1454201"/>
    <lineage>
        <taxon>Bacteria</taxon>
        <taxon>Pseudomonadati</taxon>
        <taxon>Bacteroidota</taxon>
        <taxon>Flavobacteriia</taxon>
        <taxon>Flavobacteriales</taxon>
        <taxon>Flavobacteriaceae</taxon>
        <taxon>Nonlabens</taxon>
    </lineage>
</organism>
<dbReference type="Proteomes" id="UP000031760">
    <property type="component" value="Chromosome"/>
</dbReference>
<evidence type="ECO:0000313" key="3">
    <source>
        <dbReference type="Proteomes" id="UP000031760"/>
    </source>
</evidence>
<accession>W8VQ53</accession>
<keyword evidence="1" id="KW-0472">Membrane</keyword>
<feature type="transmembrane region" description="Helical" evidence="1">
    <location>
        <begin position="100"/>
        <end position="119"/>
    </location>
</feature>
<feature type="transmembrane region" description="Helical" evidence="1">
    <location>
        <begin position="277"/>
        <end position="295"/>
    </location>
</feature>
<evidence type="ECO:0000256" key="1">
    <source>
        <dbReference type="SAM" id="Phobius"/>
    </source>
</evidence>
<protein>
    <recommendedName>
        <fullName evidence="4">Glycosyltransferase RgtA/B/C/D-like domain-containing protein</fullName>
    </recommendedName>
</protein>
<name>W8VQ53_9FLAO</name>
<gene>
    <name evidence="2" type="ORF">NMS_0851</name>
</gene>
<feature type="transmembrane region" description="Helical" evidence="1">
    <location>
        <begin position="125"/>
        <end position="144"/>
    </location>
</feature>
<dbReference type="RefSeq" id="WP_052476697.1">
    <property type="nucleotide sequence ID" value="NZ_AP014548.1"/>
</dbReference>
<dbReference type="STRING" id="1454201.NMS_0851"/>
<feature type="transmembrane region" description="Helical" evidence="1">
    <location>
        <begin position="188"/>
        <end position="209"/>
    </location>
</feature>
<dbReference type="EMBL" id="AP014548">
    <property type="protein sequence ID" value="BAO54860.1"/>
    <property type="molecule type" value="Genomic_DNA"/>
</dbReference>
<feature type="transmembrane region" description="Helical" evidence="1">
    <location>
        <begin position="165"/>
        <end position="182"/>
    </location>
</feature>
<evidence type="ECO:0008006" key="4">
    <source>
        <dbReference type="Google" id="ProtNLM"/>
    </source>
</evidence>